<proteinExistence type="inferred from homology"/>
<dbReference type="InterPro" id="IPR002052">
    <property type="entry name" value="DNA_methylase_N6_adenine_CS"/>
</dbReference>
<evidence type="ECO:0000256" key="5">
    <source>
        <dbReference type="HAMAP-Rule" id="MF_03187"/>
    </source>
</evidence>
<dbReference type="EC" id="2.1.1.-" evidence="5"/>
<evidence type="ECO:0000256" key="3">
    <source>
        <dbReference type="ARBA" id="ARBA00022603"/>
    </source>
</evidence>
<dbReference type="RefSeq" id="XP_013780059.1">
    <property type="nucleotide sequence ID" value="XM_013924605.2"/>
</dbReference>
<dbReference type="Proteomes" id="UP000694941">
    <property type="component" value="Unplaced"/>
</dbReference>
<comment type="similarity">
    <text evidence="5">Belongs to the class I-like SAM-binding methyltransferase superfamily. EFM5 family.</text>
</comment>
<keyword evidence="3 5" id="KW-0489">Methyltransferase</keyword>
<dbReference type="PANTHER" id="PTHR13200">
    <property type="entry name" value="EEF1A LYSINE METHYLTRANSFERASE 1"/>
    <property type="match status" value="1"/>
</dbReference>
<dbReference type="InterPro" id="IPR041370">
    <property type="entry name" value="Mlase_EEF1AKMT1/ZCCHC4"/>
</dbReference>
<keyword evidence="4 5" id="KW-0808">Transferase</keyword>
<name>A0ABM1BDY8_LIMPO</name>
<evidence type="ECO:0000256" key="4">
    <source>
        <dbReference type="ARBA" id="ARBA00022679"/>
    </source>
</evidence>
<organism evidence="6 7">
    <name type="scientific">Limulus polyphemus</name>
    <name type="common">Atlantic horseshoe crab</name>
    <dbReference type="NCBI Taxonomy" id="6850"/>
    <lineage>
        <taxon>Eukaryota</taxon>
        <taxon>Metazoa</taxon>
        <taxon>Ecdysozoa</taxon>
        <taxon>Arthropoda</taxon>
        <taxon>Chelicerata</taxon>
        <taxon>Merostomata</taxon>
        <taxon>Xiphosura</taxon>
        <taxon>Limulidae</taxon>
        <taxon>Limulus</taxon>
    </lineage>
</organism>
<accession>A0ABM1BDY8</accession>
<dbReference type="PROSITE" id="PS00092">
    <property type="entry name" value="N6_MTASE"/>
    <property type="match status" value="1"/>
</dbReference>
<reference evidence="7" key="1">
    <citation type="submission" date="2025-08" db="UniProtKB">
        <authorList>
            <consortium name="RefSeq"/>
        </authorList>
    </citation>
    <scope>IDENTIFICATION</scope>
    <source>
        <tissue evidence="7">Muscle</tissue>
    </source>
</reference>
<evidence type="ECO:0000256" key="1">
    <source>
        <dbReference type="ARBA" id="ARBA00004496"/>
    </source>
</evidence>
<evidence type="ECO:0000256" key="2">
    <source>
        <dbReference type="ARBA" id="ARBA00022490"/>
    </source>
</evidence>
<gene>
    <name evidence="7" type="primary">LOC106464460</name>
</gene>
<comment type="function">
    <text evidence="5">S-adenosyl-L-methionine-dependent protein-lysine N-methyltransferase that methylates elongation factor 1-alpha.</text>
</comment>
<sequence length="213" mass="24599">MESDDEHPQLSSETLLALQEFYNEQAAKLSQKGGNGNFDVDEDWQLSQFWYDDKTSEILAMKTLNVTGPFGRIACISCPSVFKKLQNLKQKEVTTHLLEYDRRFDVYTDNFIYYDFNKPLNLPKSMKENYDVVLADPPFLSKECLEKTSLTIQYLAKDKIILCTGAVMEDDARKLLDIQPCNFSPQHARNLGNEFKCFVNFDFDSIEITNGER</sequence>
<keyword evidence="6" id="KW-1185">Reference proteome</keyword>
<dbReference type="InterPro" id="IPR019369">
    <property type="entry name" value="Efm5/EEF1AKMT1"/>
</dbReference>
<dbReference type="PANTHER" id="PTHR13200:SF0">
    <property type="entry name" value="EEF1A LYSINE METHYLTRANSFERASE 1"/>
    <property type="match status" value="1"/>
</dbReference>
<dbReference type="HAMAP" id="MF_03187">
    <property type="entry name" value="Methyltr_EFM5"/>
    <property type="match status" value="1"/>
</dbReference>
<protein>
    <recommendedName>
        <fullName evidence="5">Protein-lysine N-methyltransferase LOC106464460</fullName>
        <ecNumber evidence="5">2.1.1.-</ecNumber>
    </recommendedName>
</protein>
<comment type="subcellular location">
    <subcellularLocation>
        <location evidence="1 5">Cytoplasm</location>
    </subcellularLocation>
</comment>
<keyword evidence="2 5" id="KW-0963">Cytoplasm</keyword>
<evidence type="ECO:0000313" key="6">
    <source>
        <dbReference type="Proteomes" id="UP000694941"/>
    </source>
</evidence>
<dbReference type="GeneID" id="106464460"/>
<dbReference type="Pfam" id="PF10237">
    <property type="entry name" value="N6-adenineMlase"/>
    <property type="match status" value="1"/>
</dbReference>
<evidence type="ECO:0000313" key="7">
    <source>
        <dbReference type="RefSeq" id="XP_013780059.1"/>
    </source>
</evidence>